<organism evidence="1 2">
    <name type="scientific">Paenibacillus mesotrionivorans</name>
    <dbReference type="NCBI Taxonomy" id="3160968"/>
    <lineage>
        <taxon>Bacteria</taxon>
        <taxon>Bacillati</taxon>
        <taxon>Bacillota</taxon>
        <taxon>Bacilli</taxon>
        <taxon>Bacillales</taxon>
        <taxon>Paenibacillaceae</taxon>
        <taxon>Paenibacillus</taxon>
    </lineage>
</organism>
<protein>
    <submittedName>
        <fullName evidence="1">DUF2500 domain-containing protein</fullName>
    </submittedName>
</protein>
<sequence>MNGFSGDAGISNGPPAIFMIFFVGIAAVVIGGIVFSVAKGVGTWSQNNASPILTRPARIVAKRTNVWGGSGESSASTDYYVTFQFEDNSREEFQIKDAQFGLMAEGDQGELESQGTRFLDFRRRI</sequence>
<gene>
    <name evidence="1" type="ORF">ACI1P1_13940</name>
</gene>
<dbReference type="EMBL" id="JBJURJ010000008">
    <property type="protein sequence ID" value="MFM9329390.1"/>
    <property type="molecule type" value="Genomic_DNA"/>
</dbReference>
<reference evidence="1" key="1">
    <citation type="submission" date="2024-12" db="EMBL/GenBank/DDBJ databases">
        <authorList>
            <person name="Wu N."/>
        </authorList>
    </citation>
    <scope>NUCLEOTIDE SEQUENCE</scope>
    <source>
        <strain evidence="1">P15</strain>
    </source>
</reference>
<comment type="caution">
    <text evidence="1">The sequence shown here is derived from an EMBL/GenBank/DDBJ whole genome shotgun (WGS) entry which is preliminary data.</text>
</comment>
<evidence type="ECO:0000313" key="2">
    <source>
        <dbReference type="Proteomes" id="UP001631969"/>
    </source>
</evidence>
<proteinExistence type="predicted"/>
<keyword evidence="2" id="KW-1185">Reference proteome</keyword>
<evidence type="ECO:0000313" key="1">
    <source>
        <dbReference type="EMBL" id="MFM9329390.1"/>
    </source>
</evidence>
<accession>A0ACC7NYY5</accession>
<name>A0ACC7NYY5_9BACL</name>
<dbReference type="Proteomes" id="UP001631969">
    <property type="component" value="Unassembled WGS sequence"/>
</dbReference>